<keyword evidence="4" id="KW-0067">ATP-binding</keyword>
<dbReference type="PROSITE" id="PS50893">
    <property type="entry name" value="ABC_TRANSPORTER_2"/>
    <property type="match status" value="1"/>
</dbReference>
<evidence type="ECO:0000313" key="11">
    <source>
        <dbReference type="Proteomes" id="UP000216961"/>
    </source>
</evidence>
<feature type="non-terminal residue" evidence="10">
    <location>
        <position position="1"/>
    </location>
</feature>
<name>A0AA91TMP4_NIACI</name>
<comment type="subcellular location">
    <subcellularLocation>
        <location evidence="1">Cell membrane</location>
        <topology evidence="1">Multi-pass membrane protein</topology>
    </subcellularLocation>
</comment>
<dbReference type="GO" id="GO:0140359">
    <property type="term" value="F:ABC-type transporter activity"/>
    <property type="evidence" value="ECO:0007669"/>
    <property type="project" value="InterPro"/>
</dbReference>
<dbReference type="AlphaFoldDB" id="A0AA91TMP4"/>
<dbReference type="Pfam" id="PF00005">
    <property type="entry name" value="ABC_tran"/>
    <property type="match status" value="1"/>
</dbReference>
<comment type="caution">
    <text evidence="10">The sequence shown here is derived from an EMBL/GenBank/DDBJ whole genome shotgun (WGS) entry which is preliminary data.</text>
</comment>
<dbReference type="InterPro" id="IPR036640">
    <property type="entry name" value="ABC1_TM_sf"/>
</dbReference>
<protein>
    <recommendedName>
        <fullName evidence="12">ABC transporter ATP-binding protein</fullName>
    </recommendedName>
</protein>
<dbReference type="Gene3D" id="1.20.1560.10">
    <property type="entry name" value="ABC transporter type 1, transmembrane domain"/>
    <property type="match status" value="1"/>
</dbReference>
<dbReference type="CDD" id="cd03228">
    <property type="entry name" value="ABCC_MRP_Like"/>
    <property type="match status" value="1"/>
</dbReference>
<evidence type="ECO:0000256" key="3">
    <source>
        <dbReference type="ARBA" id="ARBA00022741"/>
    </source>
</evidence>
<keyword evidence="6 7" id="KW-0472">Membrane</keyword>
<dbReference type="SUPFAM" id="SSF52540">
    <property type="entry name" value="P-loop containing nucleoside triphosphate hydrolases"/>
    <property type="match status" value="1"/>
</dbReference>
<dbReference type="InterPro" id="IPR017871">
    <property type="entry name" value="ABC_transporter-like_CS"/>
</dbReference>
<dbReference type="SUPFAM" id="SSF90123">
    <property type="entry name" value="ABC transporter transmembrane region"/>
    <property type="match status" value="1"/>
</dbReference>
<dbReference type="Gene3D" id="3.40.50.300">
    <property type="entry name" value="P-loop containing nucleotide triphosphate hydrolases"/>
    <property type="match status" value="1"/>
</dbReference>
<dbReference type="InterPro" id="IPR003439">
    <property type="entry name" value="ABC_transporter-like_ATP-bd"/>
</dbReference>
<evidence type="ECO:0000256" key="6">
    <source>
        <dbReference type="ARBA" id="ARBA00023136"/>
    </source>
</evidence>
<dbReference type="InterPro" id="IPR039421">
    <property type="entry name" value="Type_1_exporter"/>
</dbReference>
<reference evidence="10 11" key="1">
    <citation type="submission" date="2017-07" db="EMBL/GenBank/DDBJ databases">
        <title>Isolation and whole genome analysis of endospore-forming bacteria from heroin.</title>
        <authorList>
            <person name="Kalinowski J."/>
            <person name="Ahrens B."/>
            <person name="Al-Dilaimi A."/>
            <person name="Winkler A."/>
            <person name="Wibberg D."/>
            <person name="Schleenbecker U."/>
            <person name="Ruckert C."/>
            <person name="Wolfel R."/>
            <person name="Grass G."/>
        </authorList>
    </citation>
    <scope>NUCLEOTIDE SEQUENCE [LARGE SCALE GENOMIC DNA]</scope>
    <source>
        <strain evidence="10 11">7521-2</strain>
    </source>
</reference>
<feature type="transmembrane region" description="Helical" evidence="7">
    <location>
        <begin position="103"/>
        <end position="122"/>
    </location>
</feature>
<feature type="transmembrane region" description="Helical" evidence="7">
    <location>
        <begin position="128"/>
        <end position="145"/>
    </location>
</feature>
<evidence type="ECO:0000256" key="7">
    <source>
        <dbReference type="SAM" id="Phobius"/>
    </source>
</evidence>
<feature type="domain" description="ABC transporter" evidence="8">
    <location>
        <begin position="301"/>
        <end position="530"/>
    </location>
</feature>
<dbReference type="GO" id="GO:0034040">
    <property type="term" value="F:ATPase-coupled lipid transmembrane transporter activity"/>
    <property type="evidence" value="ECO:0007669"/>
    <property type="project" value="TreeGrafter"/>
</dbReference>
<accession>A0AA91TMP4</accession>
<evidence type="ECO:0008006" key="12">
    <source>
        <dbReference type="Google" id="ProtNLM"/>
    </source>
</evidence>
<dbReference type="PROSITE" id="PS00211">
    <property type="entry name" value="ABC_TRANSPORTER_1"/>
    <property type="match status" value="1"/>
</dbReference>
<feature type="transmembrane region" description="Helical" evidence="7">
    <location>
        <begin position="25"/>
        <end position="48"/>
    </location>
</feature>
<dbReference type="GO" id="GO:0005524">
    <property type="term" value="F:ATP binding"/>
    <property type="evidence" value="ECO:0007669"/>
    <property type="project" value="UniProtKB-KW"/>
</dbReference>
<dbReference type="Pfam" id="PF00664">
    <property type="entry name" value="ABC_membrane"/>
    <property type="match status" value="1"/>
</dbReference>
<feature type="transmembrane region" description="Helical" evidence="7">
    <location>
        <begin position="214"/>
        <end position="232"/>
    </location>
</feature>
<dbReference type="EMBL" id="NPBQ01000141">
    <property type="protein sequence ID" value="PAD80760.1"/>
    <property type="molecule type" value="Genomic_DNA"/>
</dbReference>
<dbReference type="GO" id="GO:0016887">
    <property type="term" value="F:ATP hydrolysis activity"/>
    <property type="evidence" value="ECO:0007669"/>
    <property type="project" value="InterPro"/>
</dbReference>
<dbReference type="InterPro" id="IPR027417">
    <property type="entry name" value="P-loop_NTPase"/>
</dbReference>
<evidence type="ECO:0000259" key="9">
    <source>
        <dbReference type="PROSITE" id="PS50929"/>
    </source>
</evidence>
<dbReference type="SMART" id="SM00382">
    <property type="entry name" value="AAA"/>
    <property type="match status" value="1"/>
</dbReference>
<keyword evidence="3" id="KW-0547">Nucleotide-binding</keyword>
<dbReference type="Proteomes" id="UP000216961">
    <property type="component" value="Unassembled WGS sequence"/>
</dbReference>
<evidence type="ECO:0000256" key="1">
    <source>
        <dbReference type="ARBA" id="ARBA00004651"/>
    </source>
</evidence>
<sequence>FENTFKAFVFKEVFDYFEAANKLPLVNLIIFTIGGYFLIMISQTLYNFTVHQIIFMKISALKQKIFKVFIYSDNLLQEKNTASYVSFLLNDLKLIQTNYYDSLLKIILNLIIFFISISAIFFLNSTMAILLIVVFIIPSLIPQLFKKRIVNQTEDWTNKNEIYTGKVKDAFTGIDTIRGYGMEKRMIDDHITYNSTVERSFATLNNWRVLSDNIVGFFGLCGFFFVNLYGIILATRGVITIGTVLAIIQLSNTIIAPALDSLEEYNKILTTKKIRDRIQNFIKSTPDIPANHQAISFKDALTCENLTYKIGDKMILSDLNLEIKKGKKILITGPSGSGKSTLLKILQKRIQNYQGTIKLDGVNFLDVDAISFYKTISMINQKPFLFDDTLRNNIILGENYSEADIINACSRAGLTEVIFDKGLDYKVGEDGKNLSGGQRQRIEIARAFLRNREILLMDEATSSLDRETAKEIEQIVLLDKELTVVSVSHHFEKENLSVYDELIVLIDGNIVEFGSFEQLMHRPHSYVHFLA</sequence>
<dbReference type="PANTHER" id="PTHR24221">
    <property type="entry name" value="ATP-BINDING CASSETTE SUB-FAMILY B"/>
    <property type="match status" value="1"/>
</dbReference>
<evidence type="ECO:0000256" key="5">
    <source>
        <dbReference type="ARBA" id="ARBA00022989"/>
    </source>
</evidence>
<feature type="domain" description="ABC transmembrane type-1" evidence="9">
    <location>
        <begin position="7"/>
        <end position="270"/>
    </location>
</feature>
<dbReference type="PANTHER" id="PTHR24221:SF654">
    <property type="entry name" value="ATP-BINDING CASSETTE SUB-FAMILY B MEMBER 6"/>
    <property type="match status" value="1"/>
</dbReference>
<gene>
    <name evidence="10" type="ORF">CHH57_23320</name>
</gene>
<dbReference type="GO" id="GO:0005886">
    <property type="term" value="C:plasma membrane"/>
    <property type="evidence" value="ECO:0007669"/>
    <property type="project" value="UniProtKB-SubCell"/>
</dbReference>
<keyword evidence="2 7" id="KW-0812">Transmembrane</keyword>
<evidence type="ECO:0000313" key="10">
    <source>
        <dbReference type="EMBL" id="PAD80760.1"/>
    </source>
</evidence>
<dbReference type="InterPro" id="IPR003593">
    <property type="entry name" value="AAA+_ATPase"/>
</dbReference>
<proteinExistence type="predicted"/>
<evidence type="ECO:0000259" key="8">
    <source>
        <dbReference type="PROSITE" id="PS50893"/>
    </source>
</evidence>
<dbReference type="InterPro" id="IPR011527">
    <property type="entry name" value="ABC1_TM_dom"/>
</dbReference>
<organism evidence="10 11">
    <name type="scientific">Niallia circulans</name>
    <name type="common">Bacillus circulans</name>
    <dbReference type="NCBI Taxonomy" id="1397"/>
    <lineage>
        <taxon>Bacteria</taxon>
        <taxon>Bacillati</taxon>
        <taxon>Bacillota</taxon>
        <taxon>Bacilli</taxon>
        <taxon>Bacillales</taxon>
        <taxon>Bacillaceae</taxon>
        <taxon>Niallia</taxon>
    </lineage>
</organism>
<evidence type="ECO:0000256" key="2">
    <source>
        <dbReference type="ARBA" id="ARBA00022692"/>
    </source>
</evidence>
<dbReference type="RefSeq" id="WP_095334140.1">
    <property type="nucleotide sequence ID" value="NZ_NPBQ01000141.1"/>
</dbReference>
<dbReference type="PROSITE" id="PS50929">
    <property type="entry name" value="ABC_TM1F"/>
    <property type="match status" value="1"/>
</dbReference>
<keyword evidence="5 7" id="KW-1133">Transmembrane helix</keyword>
<evidence type="ECO:0000256" key="4">
    <source>
        <dbReference type="ARBA" id="ARBA00022840"/>
    </source>
</evidence>